<sequence length="24" mass="2678">MAEEKKGNSAHSTRALRLLLLLLL</sequence>
<dbReference type="Gramene" id="OMO97018">
    <property type="protein sequence ID" value="OMO97018"/>
    <property type="gene ID" value="CCACVL1_04706"/>
</dbReference>
<keyword evidence="2" id="KW-1185">Reference proteome</keyword>
<proteinExistence type="predicted"/>
<reference evidence="1 2" key="1">
    <citation type="submission" date="2013-09" db="EMBL/GenBank/DDBJ databases">
        <title>Corchorus capsularis genome sequencing.</title>
        <authorList>
            <person name="Alam M."/>
            <person name="Haque M.S."/>
            <person name="Islam M.S."/>
            <person name="Emdad E.M."/>
            <person name="Islam M.M."/>
            <person name="Ahmed B."/>
            <person name="Halim A."/>
            <person name="Hossen Q.M.M."/>
            <person name="Hossain M.Z."/>
            <person name="Ahmed R."/>
            <person name="Khan M.M."/>
            <person name="Islam R."/>
            <person name="Rashid M.M."/>
            <person name="Khan S.A."/>
            <person name="Rahman M.S."/>
            <person name="Alam M."/>
        </authorList>
    </citation>
    <scope>NUCLEOTIDE SEQUENCE [LARGE SCALE GENOMIC DNA]</scope>
    <source>
        <strain evidence="2">cv. CVL-1</strain>
        <tissue evidence="1">Whole seedling</tissue>
    </source>
</reference>
<evidence type="ECO:0000313" key="1">
    <source>
        <dbReference type="EMBL" id="OMO97018.1"/>
    </source>
</evidence>
<dbReference type="Proteomes" id="UP000188268">
    <property type="component" value="Unassembled WGS sequence"/>
</dbReference>
<comment type="caution">
    <text evidence="1">The sequence shown here is derived from an EMBL/GenBank/DDBJ whole genome shotgun (WGS) entry which is preliminary data.</text>
</comment>
<evidence type="ECO:0000313" key="2">
    <source>
        <dbReference type="Proteomes" id="UP000188268"/>
    </source>
</evidence>
<gene>
    <name evidence="1" type="ORF">CCACVL1_04706</name>
</gene>
<accession>A0A1R3JQ82</accession>
<dbReference type="EMBL" id="AWWV01007303">
    <property type="protein sequence ID" value="OMO97018.1"/>
    <property type="molecule type" value="Genomic_DNA"/>
</dbReference>
<organism evidence="1 2">
    <name type="scientific">Corchorus capsularis</name>
    <name type="common">Jute</name>
    <dbReference type="NCBI Taxonomy" id="210143"/>
    <lineage>
        <taxon>Eukaryota</taxon>
        <taxon>Viridiplantae</taxon>
        <taxon>Streptophyta</taxon>
        <taxon>Embryophyta</taxon>
        <taxon>Tracheophyta</taxon>
        <taxon>Spermatophyta</taxon>
        <taxon>Magnoliopsida</taxon>
        <taxon>eudicotyledons</taxon>
        <taxon>Gunneridae</taxon>
        <taxon>Pentapetalae</taxon>
        <taxon>rosids</taxon>
        <taxon>malvids</taxon>
        <taxon>Malvales</taxon>
        <taxon>Malvaceae</taxon>
        <taxon>Grewioideae</taxon>
        <taxon>Apeibeae</taxon>
        <taxon>Corchorus</taxon>
    </lineage>
</organism>
<protein>
    <submittedName>
        <fullName evidence="1">Uncharacterized protein</fullName>
    </submittedName>
</protein>
<dbReference type="AlphaFoldDB" id="A0A1R3JQ82"/>
<name>A0A1R3JQ82_COCAP</name>